<dbReference type="RefSeq" id="WP_164694190.1">
    <property type="nucleotide sequence ID" value="NZ_JAAIKB010000003.1"/>
</dbReference>
<proteinExistence type="predicted"/>
<evidence type="ECO:0000313" key="3">
    <source>
        <dbReference type="Proteomes" id="UP000475385"/>
    </source>
</evidence>
<keyword evidence="1" id="KW-0812">Transmembrane</keyword>
<evidence type="ECO:0000256" key="1">
    <source>
        <dbReference type="SAM" id="Phobius"/>
    </source>
</evidence>
<keyword evidence="1" id="KW-0472">Membrane</keyword>
<comment type="caution">
    <text evidence="2">The sequence shown here is derived from an EMBL/GenBank/DDBJ whole genome shotgun (WGS) entry which is preliminary data.</text>
</comment>
<name>A0A6M1LIY6_9PROT</name>
<feature type="transmembrane region" description="Helical" evidence="1">
    <location>
        <begin position="49"/>
        <end position="70"/>
    </location>
</feature>
<dbReference type="AlphaFoldDB" id="A0A6M1LIY6"/>
<evidence type="ECO:0000313" key="2">
    <source>
        <dbReference type="EMBL" id="NGM20286.1"/>
    </source>
</evidence>
<keyword evidence="3" id="KW-1185">Reference proteome</keyword>
<protein>
    <submittedName>
        <fullName evidence="2">Uncharacterized protein</fullName>
    </submittedName>
</protein>
<accession>A0A6M1LIY6</accession>
<keyword evidence="1" id="KW-1133">Transmembrane helix</keyword>
<organism evidence="2 3">
    <name type="scientific">Falsiroseomonas algicola</name>
    <dbReference type="NCBI Taxonomy" id="2716930"/>
    <lineage>
        <taxon>Bacteria</taxon>
        <taxon>Pseudomonadati</taxon>
        <taxon>Pseudomonadota</taxon>
        <taxon>Alphaproteobacteria</taxon>
        <taxon>Acetobacterales</taxon>
        <taxon>Roseomonadaceae</taxon>
        <taxon>Falsiroseomonas</taxon>
    </lineage>
</organism>
<sequence length="72" mass="7835">MSGITQDNRVPLTGRDIELTDTDIPVADHRDHMGRTARNTLGQAFVQDLPWIIALAALVAFCVAAMGGYIPR</sequence>
<dbReference type="EMBL" id="JAAIKB010000003">
    <property type="protein sequence ID" value="NGM20286.1"/>
    <property type="molecule type" value="Genomic_DNA"/>
</dbReference>
<dbReference type="Proteomes" id="UP000475385">
    <property type="component" value="Unassembled WGS sequence"/>
</dbReference>
<reference evidence="2 3" key="2">
    <citation type="submission" date="2020-03" db="EMBL/GenBank/DDBJ databases">
        <title>Roseomonas stagni sp. nov., isolated from pond water in Japan.</title>
        <authorList>
            <person name="Furuhata K."/>
            <person name="Miyamoto H."/>
            <person name="Goto K."/>
        </authorList>
    </citation>
    <scope>NUCLEOTIDE SEQUENCE [LARGE SCALE GENOMIC DNA]</scope>
    <source>
        <strain evidence="2 3">PeD5</strain>
    </source>
</reference>
<gene>
    <name evidence="2" type="ORF">G3576_09695</name>
</gene>
<reference evidence="2 3" key="1">
    <citation type="submission" date="2020-02" db="EMBL/GenBank/DDBJ databases">
        <authorList>
            <person name="Kim H.M."/>
            <person name="Jeon C.O."/>
        </authorList>
    </citation>
    <scope>NUCLEOTIDE SEQUENCE [LARGE SCALE GENOMIC DNA]</scope>
    <source>
        <strain evidence="2 3">PeD5</strain>
    </source>
</reference>